<keyword evidence="1" id="KW-0732">Signal</keyword>
<dbReference type="Pfam" id="PF14200">
    <property type="entry name" value="RicinB_lectin_2"/>
    <property type="match status" value="1"/>
</dbReference>
<evidence type="ECO:0000256" key="1">
    <source>
        <dbReference type="SAM" id="SignalP"/>
    </source>
</evidence>
<feature type="signal peptide" evidence="1">
    <location>
        <begin position="1"/>
        <end position="26"/>
    </location>
</feature>
<evidence type="ECO:0000313" key="4">
    <source>
        <dbReference type="Proteomes" id="UP000546642"/>
    </source>
</evidence>
<dbReference type="Proteomes" id="UP000546642">
    <property type="component" value="Unassembled WGS sequence"/>
</dbReference>
<name>A0A7W9YE34_9ACTN</name>
<organism evidence="3 4">
    <name type="scientific">Nocardiopsis mwathae</name>
    <dbReference type="NCBI Taxonomy" id="1472723"/>
    <lineage>
        <taxon>Bacteria</taxon>
        <taxon>Bacillati</taxon>
        <taxon>Actinomycetota</taxon>
        <taxon>Actinomycetes</taxon>
        <taxon>Streptosporangiales</taxon>
        <taxon>Nocardiopsidaceae</taxon>
        <taxon>Nocardiopsis</taxon>
    </lineage>
</organism>
<sequence length="181" mass="19968">MAKRTLLVFVAAACVVALGPAPTVSASASMAALGDSEYHIAFEDSGSRMIPWNSSMKRTVIRVWPDDRAGMEWAVSHVGSGGGKSVFEIRNLRSQLCLQPWDGETKVGQRIEQAECDGERRQQWHITHVGGPAFQIIPLDNTYLAITPEVPSASGSFLRLGYRNPIDPDYSWDFRPMVEAF</sequence>
<proteinExistence type="predicted"/>
<evidence type="ECO:0000259" key="2">
    <source>
        <dbReference type="Pfam" id="PF14200"/>
    </source>
</evidence>
<dbReference type="InterPro" id="IPR035992">
    <property type="entry name" value="Ricin_B-like_lectins"/>
</dbReference>
<protein>
    <recommendedName>
        <fullName evidence="2">Ricin B lectin domain-containing protein</fullName>
    </recommendedName>
</protein>
<accession>A0A7W9YE34</accession>
<reference evidence="3 4" key="1">
    <citation type="submission" date="2020-08" db="EMBL/GenBank/DDBJ databases">
        <title>Sequencing the genomes of 1000 actinobacteria strains.</title>
        <authorList>
            <person name="Klenk H.-P."/>
        </authorList>
    </citation>
    <scope>NUCLEOTIDE SEQUENCE [LARGE SCALE GENOMIC DNA]</scope>
    <source>
        <strain evidence="3 4">DSM 46659</strain>
    </source>
</reference>
<dbReference type="SUPFAM" id="SSF50370">
    <property type="entry name" value="Ricin B-like lectins"/>
    <property type="match status" value="1"/>
</dbReference>
<keyword evidence="4" id="KW-1185">Reference proteome</keyword>
<dbReference type="EMBL" id="JACHDS010000001">
    <property type="protein sequence ID" value="MBB6170483.1"/>
    <property type="molecule type" value="Genomic_DNA"/>
</dbReference>
<evidence type="ECO:0000313" key="3">
    <source>
        <dbReference type="EMBL" id="MBB6170483.1"/>
    </source>
</evidence>
<gene>
    <name evidence="3" type="ORF">HNR23_000543</name>
</gene>
<dbReference type="InterPro" id="IPR000772">
    <property type="entry name" value="Ricin_B_lectin"/>
</dbReference>
<dbReference type="Gene3D" id="2.80.10.50">
    <property type="match status" value="1"/>
</dbReference>
<dbReference type="AlphaFoldDB" id="A0A7W9YE34"/>
<feature type="domain" description="Ricin B lectin" evidence="2">
    <location>
        <begin position="73"/>
        <end position="140"/>
    </location>
</feature>
<feature type="chain" id="PRO_5031131464" description="Ricin B lectin domain-containing protein" evidence="1">
    <location>
        <begin position="27"/>
        <end position="181"/>
    </location>
</feature>
<comment type="caution">
    <text evidence="3">The sequence shown here is derived from an EMBL/GenBank/DDBJ whole genome shotgun (WGS) entry which is preliminary data.</text>
</comment>
<dbReference type="RefSeq" id="WP_343070399.1">
    <property type="nucleotide sequence ID" value="NZ_JACHDS010000001.1"/>
</dbReference>
<dbReference type="CDD" id="cd00161">
    <property type="entry name" value="beta-trefoil_Ricin-like"/>
    <property type="match status" value="1"/>
</dbReference>